<dbReference type="Proteomes" id="UP000244892">
    <property type="component" value="Chromosome"/>
</dbReference>
<evidence type="ECO:0000313" key="2">
    <source>
        <dbReference type="Proteomes" id="UP000244892"/>
    </source>
</evidence>
<dbReference type="Gene3D" id="1.20.120.450">
    <property type="entry name" value="dinb family like domain"/>
    <property type="match status" value="1"/>
</dbReference>
<sequence length="167" mass="18847">MSLSMYTALVPPVTRTLEALSAILGKAAQHCEDRGIDPQAFLQSRLFPDMFPLTKQVQIATDMVKGAAARLSGQHIPVYPDAETTFAELQDRVRRTIDYLNTFEPEQIDGTEEREIVIPLRDREVRFDGQTYLTSWVLPNFHFHVVTTYNLLRHGGVALGKRDFLGG</sequence>
<accession>A0A2U8FP08</accession>
<dbReference type="EMBL" id="CP029210">
    <property type="protein sequence ID" value="AWI52700.1"/>
    <property type="molecule type" value="Genomic_DNA"/>
</dbReference>
<proteinExistence type="predicted"/>
<evidence type="ECO:0000313" key="1">
    <source>
        <dbReference type="EMBL" id="AWI52700.1"/>
    </source>
</evidence>
<dbReference type="PANTHER" id="PTHR36922">
    <property type="entry name" value="BLL2446 PROTEIN"/>
    <property type="match status" value="1"/>
</dbReference>
<protein>
    <submittedName>
        <fullName evidence="1">DUF1993 domain-containing protein</fullName>
    </submittedName>
</protein>
<gene>
    <name evidence="1" type="ORF">DEH84_04150</name>
</gene>
<dbReference type="RefSeq" id="WP_109035029.1">
    <property type="nucleotide sequence ID" value="NZ_CP029210.1"/>
</dbReference>
<dbReference type="InterPro" id="IPR018531">
    <property type="entry name" value="DUF1993"/>
</dbReference>
<name>A0A2U8FP08_9BURK</name>
<dbReference type="KEGG" id="aon:DEH84_04150"/>
<dbReference type="InterPro" id="IPR034660">
    <property type="entry name" value="DinB/YfiT-like"/>
</dbReference>
<dbReference type="Pfam" id="PF09351">
    <property type="entry name" value="DUF1993"/>
    <property type="match status" value="1"/>
</dbReference>
<reference evidence="1 2" key="1">
    <citation type="submission" date="2018-05" db="EMBL/GenBank/DDBJ databases">
        <title>complete genome sequence of Aquabacterium olei NBRC 110486.</title>
        <authorList>
            <person name="Tang B."/>
            <person name="Chang J."/>
            <person name="Zhang L."/>
            <person name="Yang H."/>
        </authorList>
    </citation>
    <scope>NUCLEOTIDE SEQUENCE [LARGE SCALE GENOMIC DNA]</scope>
    <source>
        <strain evidence="1 2">NBRC 110486</strain>
    </source>
</reference>
<dbReference type="PANTHER" id="PTHR36922:SF1">
    <property type="entry name" value="DUF1993 DOMAIN-CONTAINING PROTEIN"/>
    <property type="match status" value="1"/>
</dbReference>
<keyword evidence="2" id="KW-1185">Reference proteome</keyword>
<dbReference type="SUPFAM" id="SSF109854">
    <property type="entry name" value="DinB/YfiT-like putative metalloenzymes"/>
    <property type="match status" value="1"/>
</dbReference>
<organism evidence="1 2">
    <name type="scientific">Aquabacterium olei</name>
    <dbReference type="NCBI Taxonomy" id="1296669"/>
    <lineage>
        <taxon>Bacteria</taxon>
        <taxon>Pseudomonadati</taxon>
        <taxon>Pseudomonadota</taxon>
        <taxon>Betaproteobacteria</taxon>
        <taxon>Burkholderiales</taxon>
        <taxon>Aquabacterium</taxon>
    </lineage>
</organism>
<dbReference type="AlphaFoldDB" id="A0A2U8FP08"/>
<dbReference type="OrthoDB" id="338237at2"/>